<feature type="domain" description="SsuA/THI5-like" evidence="4">
    <location>
        <begin position="34"/>
        <end position="246"/>
    </location>
</feature>
<comment type="caution">
    <text evidence="5">The sequence shown here is derived from an EMBL/GenBank/DDBJ whole genome shotgun (WGS) entry which is preliminary data.</text>
</comment>
<dbReference type="GO" id="GO:0042597">
    <property type="term" value="C:periplasmic space"/>
    <property type="evidence" value="ECO:0007669"/>
    <property type="project" value="UniProtKB-SubCell"/>
</dbReference>
<dbReference type="InterPro" id="IPR015168">
    <property type="entry name" value="SsuA/THI5"/>
</dbReference>
<evidence type="ECO:0000256" key="1">
    <source>
        <dbReference type="ARBA" id="ARBA00004418"/>
    </source>
</evidence>
<reference evidence="5 6" key="1">
    <citation type="submission" date="2020-08" db="EMBL/GenBank/DDBJ databases">
        <title>Genomic Encyclopedia of Type Strains, Phase III (KMG-III): the genomes of soil and plant-associated and newly described type strains.</title>
        <authorList>
            <person name="Whitman W."/>
        </authorList>
    </citation>
    <scope>NUCLEOTIDE SEQUENCE [LARGE SCALE GENOMIC DNA]</scope>
    <source>
        <strain evidence="5 6">CECT 7341</strain>
    </source>
</reference>
<dbReference type="Gene3D" id="3.40.190.10">
    <property type="entry name" value="Periplasmic binding protein-like II"/>
    <property type="match status" value="2"/>
</dbReference>
<dbReference type="Pfam" id="PF09084">
    <property type="entry name" value="NMT1"/>
    <property type="match status" value="1"/>
</dbReference>
<accession>A0A7W5GYF0</accession>
<sequence>MLLVLLCLVVPVSAAGDPRDGVRLSGVTYLGDLPTLIAEEEGFFASQGLDIDVIRRDSGRDNLKALKAGHTDFALMALSPLVLDRLATIGPSRPNEPVILASLVYSARLNHVVVKRAGRIRQPSDLEGKRVGLMKGTNSEYLWWLFSIYHRLDSSRVTVVDIPAADQPEALMAGEVDALVTWEPWTSRLANRAEGAIQTLAGSELYAENWVLVSTRETASQRADTVLRILQAYRDAIDSIQTHPVQSREKYAEFMDLDPETALRESRLPHFGLNLDWSLLFDLQQMVQWAEKAGKTERFEAPNILSWIEPELMRRLLPLHVGIPSLDLAERAPPP</sequence>
<evidence type="ECO:0000313" key="5">
    <source>
        <dbReference type="EMBL" id="MBB3183424.1"/>
    </source>
</evidence>
<proteinExistence type="inferred from homology"/>
<dbReference type="AlphaFoldDB" id="A0A7W5GYF0"/>
<comment type="subcellular location">
    <subcellularLocation>
        <location evidence="1">Periplasm</location>
    </subcellularLocation>
</comment>
<name>A0A7W5GYF0_9GAMM</name>
<dbReference type="EMBL" id="JACHXQ010000002">
    <property type="protein sequence ID" value="MBB3183424.1"/>
    <property type="molecule type" value="Genomic_DNA"/>
</dbReference>
<comment type="similarity">
    <text evidence="2">Belongs to the bacterial solute-binding protein SsuA/TauA family.</text>
</comment>
<dbReference type="Proteomes" id="UP000563050">
    <property type="component" value="Unassembled WGS sequence"/>
</dbReference>
<protein>
    <submittedName>
        <fullName evidence="5">ABC-type nitrate/sulfonate/bicarbonate transport system substrate-binding protein</fullName>
    </submittedName>
</protein>
<dbReference type="CDD" id="cd01008">
    <property type="entry name" value="PBP2_NrtA_SsuA_CpmA_like"/>
    <property type="match status" value="1"/>
</dbReference>
<dbReference type="PANTHER" id="PTHR30024">
    <property type="entry name" value="ALIPHATIC SULFONATES-BINDING PROTEIN-RELATED"/>
    <property type="match status" value="1"/>
</dbReference>
<keyword evidence="6" id="KW-1185">Reference proteome</keyword>
<dbReference type="SUPFAM" id="SSF53850">
    <property type="entry name" value="Periplasmic binding protein-like II"/>
    <property type="match status" value="1"/>
</dbReference>
<dbReference type="PANTHER" id="PTHR30024:SF47">
    <property type="entry name" value="TAURINE-BINDING PERIPLASMIC PROTEIN"/>
    <property type="match status" value="1"/>
</dbReference>
<keyword evidence="3" id="KW-0732">Signal</keyword>
<evidence type="ECO:0000256" key="2">
    <source>
        <dbReference type="ARBA" id="ARBA00010742"/>
    </source>
</evidence>
<organism evidence="5 6">
    <name type="scientific">Halomonas fontilapidosi</name>
    <dbReference type="NCBI Taxonomy" id="616675"/>
    <lineage>
        <taxon>Bacteria</taxon>
        <taxon>Pseudomonadati</taxon>
        <taxon>Pseudomonadota</taxon>
        <taxon>Gammaproteobacteria</taxon>
        <taxon>Oceanospirillales</taxon>
        <taxon>Halomonadaceae</taxon>
        <taxon>Halomonas</taxon>
    </lineage>
</organism>
<evidence type="ECO:0000259" key="4">
    <source>
        <dbReference type="Pfam" id="PF09084"/>
    </source>
</evidence>
<evidence type="ECO:0000313" key="6">
    <source>
        <dbReference type="Proteomes" id="UP000563050"/>
    </source>
</evidence>
<gene>
    <name evidence="5" type="ORF">FHR95_000965</name>
</gene>
<evidence type="ECO:0000256" key="3">
    <source>
        <dbReference type="ARBA" id="ARBA00022729"/>
    </source>
</evidence>